<reference evidence="3 4" key="1">
    <citation type="submission" date="2019-09" db="EMBL/GenBank/DDBJ databases">
        <title>Phylogeny of genus Pseudoclavibacter and closely related genus.</title>
        <authorList>
            <person name="Li Y."/>
        </authorList>
    </citation>
    <scope>NUCLEOTIDE SEQUENCE [LARGE SCALE GENOMIC DNA]</scope>
    <source>
        <strain evidence="3 4">THG-MD12</strain>
    </source>
</reference>
<protein>
    <recommendedName>
        <fullName evidence="2">Ferritin-like domain-containing protein</fullName>
    </recommendedName>
</protein>
<evidence type="ECO:0000313" key="4">
    <source>
        <dbReference type="Proteomes" id="UP000490386"/>
    </source>
</evidence>
<evidence type="ECO:0000313" key="3">
    <source>
        <dbReference type="EMBL" id="KAB1639666.1"/>
    </source>
</evidence>
<accession>A0A7J5B660</accession>
<dbReference type="EMBL" id="WBJX01000001">
    <property type="protein sequence ID" value="KAB1639666.1"/>
    <property type="molecule type" value="Genomic_DNA"/>
</dbReference>
<evidence type="ECO:0000259" key="2">
    <source>
        <dbReference type="Pfam" id="PF13794"/>
    </source>
</evidence>
<gene>
    <name evidence="3" type="ORF">F8O03_04905</name>
</gene>
<dbReference type="AlphaFoldDB" id="A0A7J5B660"/>
<comment type="caution">
    <text evidence="3">The sequence shown here is derived from an EMBL/GenBank/DDBJ whole genome shotgun (WGS) entry which is preliminary data.</text>
</comment>
<organism evidence="3 4">
    <name type="scientific">Pseudoclavibacter terrae</name>
    <dbReference type="NCBI Taxonomy" id="1530195"/>
    <lineage>
        <taxon>Bacteria</taxon>
        <taxon>Bacillati</taxon>
        <taxon>Actinomycetota</taxon>
        <taxon>Actinomycetes</taxon>
        <taxon>Micrococcales</taxon>
        <taxon>Microbacteriaceae</taxon>
        <taxon>Pseudoclavibacter</taxon>
    </lineage>
</organism>
<dbReference type="OrthoDB" id="3728083at2"/>
<keyword evidence="4" id="KW-1185">Reference proteome</keyword>
<sequence length="245" mass="26213">MRVKPVFGRRSGDRSQDDAAPASAPKPATSLGDLLVPVDALVARAAYLELLLFQELSAIVNEAPALANKQHIGAAANAALERHRALLGGAEAAAEQASITRIGEAAEHFSGYPERVLGHDWAQRLLSCHLSSGFFRDFFGEVAEQGGERYRTALAPVFITDAERDQLLPVIEAAIHYEDGLGDRLAMWGRRIVGDTVLAIRLALDVPLGTSGDDLIPDGEAQLEKLASVLYAGHSRRMNTLGLAA</sequence>
<dbReference type="InterPro" id="IPR059125">
    <property type="entry name" value="Ferritin_actino"/>
</dbReference>
<dbReference type="Pfam" id="PF13794">
    <property type="entry name" value="MiaE_2"/>
    <property type="match status" value="1"/>
</dbReference>
<feature type="region of interest" description="Disordered" evidence="1">
    <location>
        <begin position="1"/>
        <end position="27"/>
    </location>
</feature>
<name>A0A7J5B660_9MICO</name>
<dbReference type="Gene3D" id="1.20.1260.10">
    <property type="match status" value="1"/>
</dbReference>
<dbReference type="Proteomes" id="UP000490386">
    <property type="component" value="Unassembled WGS sequence"/>
</dbReference>
<feature type="domain" description="Ferritin-like" evidence="2">
    <location>
        <begin position="40"/>
        <end position="197"/>
    </location>
</feature>
<dbReference type="InterPro" id="IPR012347">
    <property type="entry name" value="Ferritin-like"/>
</dbReference>
<evidence type="ECO:0000256" key="1">
    <source>
        <dbReference type="SAM" id="MobiDB-lite"/>
    </source>
</evidence>
<proteinExistence type="predicted"/>